<evidence type="ECO:0008006" key="4">
    <source>
        <dbReference type="Google" id="ProtNLM"/>
    </source>
</evidence>
<evidence type="ECO:0000313" key="2">
    <source>
        <dbReference type="EMBL" id="AHI22064.1"/>
    </source>
</evidence>
<dbReference type="Pfam" id="PF16259">
    <property type="entry name" value="DUF4913"/>
    <property type="match status" value="1"/>
</dbReference>
<protein>
    <recommendedName>
        <fullName evidence="4">DUF4913 domain-containing protein</fullName>
    </recommendedName>
</protein>
<evidence type="ECO:0000256" key="1">
    <source>
        <dbReference type="SAM" id="MobiDB-lite"/>
    </source>
</evidence>
<accession>W5XZE1</accession>
<name>W5XZE1_9CORY</name>
<gene>
    <name evidence="2" type="ORF">B843_03365</name>
</gene>
<keyword evidence="3" id="KW-1185">Reference proteome</keyword>
<dbReference type="eggNOG" id="ENOG5032YIM">
    <property type="taxonomic scope" value="Bacteria"/>
</dbReference>
<dbReference type="AlphaFoldDB" id="W5XZE1"/>
<dbReference type="InterPro" id="IPR032584">
    <property type="entry name" value="DUF4913"/>
</dbReference>
<organism evidence="2 3">
    <name type="scientific">Corynebacterium vitaeruminis DSM 20294</name>
    <dbReference type="NCBI Taxonomy" id="1224164"/>
    <lineage>
        <taxon>Bacteria</taxon>
        <taxon>Bacillati</taxon>
        <taxon>Actinomycetota</taxon>
        <taxon>Actinomycetes</taxon>
        <taxon>Mycobacteriales</taxon>
        <taxon>Corynebacteriaceae</taxon>
        <taxon>Corynebacterium</taxon>
    </lineage>
</organism>
<evidence type="ECO:0000313" key="3">
    <source>
        <dbReference type="Proteomes" id="UP000019222"/>
    </source>
</evidence>
<reference evidence="2 3" key="1">
    <citation type="submission" date="2013-02" db="EMBL/GenBank/DDBJ databases">
        <title>The complete genome sequence of Corynebacterium vitaeruminis DSM 20294.</title>
        <authorList>
            <person name="Ruckert C."/>
            <person name="Albersmeier A."/>
            <person name="Kalinowski J."/>
        </authorList>
    </citation>
    <scope>NUCLEOTIDE SEQUENCE [LARGE SCALE GENOMIC DNA]</scope>
    <source>
        <strain evidence="3">ATCC 10234</strain>
    </source>
</reference>
<dbReference type="RefSeq" id="WP_025252115.1">
    <property type="nucleotide sequence ID" value="NZ_CP004353.1"/>
</dbReference>
<dbReference type="EMBL" id="CP004353">
    <property type="protein sequence ID" value="AHI22064.1"/>
    <property type="molecule type" value="Genomic_DNA"/>
</dbReference>
<sequence>MSEPQFPTVYEFVDRLILPMYGATGSRIRSVNWSARWWAHPEAVARLDSLWRRYEYLRVNEPATFLETFLRVHADYHMRQLMSESSVFADCRREDEPTLPLPSDPIKKKETR</sequence>
<dbReference type="KEGG" id="cvt:B843_03365"/>
<proteinExistence type="predicted"/>
<dbReference type="PATRIC" id="fig|1224164.3.peg.669"/>
<dbReference type="HOGENOM" id="CLU_142117_1_0_11"/>
<dbReference type="Proteomes" id="UP000019222">
    <property type="component" value="Chromosome"/>
</dbReference>
<feature type="region of interest" description="Disordered" evidence="1">
    <location>
        <begin position="93"/>
        <end position="112"/>
    </location>
</feature>
<dbReference type="STRING" id="1224164.B843_03365"/>